<feature type="domain" description="Nudix hydrolase" evidence="6">
    <location>
        <begin position="15"/>
        <end position="143"/>
    </location>
</feature>
<evidence type="ECO:0000256" key="5">
    <source>
        <dbReference type="RuleBase" id="RU003476"/>
    </source>
</evidence>
<reference evidence="7 8" key="1">
    <citation type="submission" date="2018-06" db="EMBL/GenBank/DDBJ databases">
        <title>Sphaerisporangium craniellae sp. nov., isolated from a marine sponge in the South China Sea.</title>
        <authorList>
            <person name="Li L."/>
        </authorList>
    </citation>
    <scope>NUCLEOTIDE SEQUENCE [LARGE SCALE GENOMIC DNA]</scope>
    <source>
        <strain evidence="7 8">CCTCC AA 208026</strain>
    </source>
</reference>
<dbReference type="Gene3D" id="3.90.79.10">
    <property type="entry name" value="Nucleoside Triphosphate Pyrophosphohydrolase"/>
    <property type="match status" value="1"/>
</dbReference>
<dbReference type="PROSITE" id="PS00893">
    <property type="entry name" value="NUDIX_BOX"/>
    <property type="match status" value="1"/>
</dbReference>
<proteinExistence type="inferred from homology"/>
<dbReference type="OrthoDB" id="4247482at2"/>
<dbReference type="CDD" id="cd18876">
    <property type="entry name" value="NUDIX_Hydrolase"/>
    <property type="match status" value="1"/>
</dbReference>
<dbReference type="PANTHER" id="PTHR43046">
    <property type="entry name" value="GDP-MANNOSE MANNOSYL HYDROLASE"/>
    <property type="match status" value="1"/>
</dbReference>
<gene>
    <name evidence="7" type="ORF">DQ384_16010</name>
</gene>
<organism evidence="7 8">
    <name type="scientific">Sphaerisporangium album</name>
    <dbReference type="NCBI Taxonomy" id="509200"/>
    <lineage>
        <taxon>Bacteria</taxon>
        <taxon>Bacillati</taxon>
        <taxon>Actinomycetota</taxon>
        <taxon>Actinomycetes</taxon>
        <taxon>Streptosporangiales</taxon>
        <taxon>Streptosporangiaceae</taxon>
        <taxon>Sphaerisporangium</taxon>
    </lineage>
</organism>
<comment type="caution">
    <text evidence="7">The sequence shown here is derived from an EMBL/GenBank/DDBJ whole genome shotgun (WGS) entry which is preliminary data.</text>
</comment>
<dbReference type="Pfam" id="PF00293">
    <property type="entry name" value="NUDIX"/>
    <property type="match status" value="1"/>
</dbReference>
<evidence type="ECO:0000259" key="6">
    <source>
        <dbReference type="PROSITE" id="PS51462"/>
    </source>
</evidence>
<dbReference type="RefSeq" id="WP_114029615.1">
    <property type="nucleotide sequence ID" value="NZ_QOIL01000008.1"/>
</dbReference>
<dbReference type="EMBL" id="QOIL01000008">
    <property type="protein sequence ID" value="RCG30251.1"/>
    <property type="molecule type" value="Genomic_DNA"/>
</dbReference>
<dbReference type="InterPro" id="IPR015797">
    <property type="entry name" value="NUDIX_hydrolase-like_dom_sf"/>
</dbReference>
<dbReference type="SUPFAM" id="SSF55811">
    <property type="entry name" value="Nudix"/>
    <property type="match status" value="1"/>
</dbReference>
<evidence type="ECO:0000256" key="4">
    <source>
        <dbReference type="ARBA" id="ARBA00022842"/>
    </source>
</evidence>
<dbReference type="PANTHER" id="PTHR43046:SF12">
    <property type="entry name" value="GDP-MANNOSE MANNOSYL HYDROLASE"/>
    <property type="match status" value="1"/>
</dbReference>
<keyword evidence="4" id="KW-0460">Magnesium</keyword>
<comment type="cofactor">
    <cofactor evidence="1">
        <name>Mg(2+)</name>
        <dbReference type="ChEBI" id="CHEBI:18420"/>
    </cofactor>
</comment>
<dbReference type="InterPro" id="IPR020084">
    <property type="entry name" value="NUDIX_hydrolase_CS"/>
</dbReference>
<dbReference type="GO" id="GO:0016787">
    <property type="term" value="F:hydrolase activity"/>
    <property type="evidence" value="ECO:0007669"/>
    <property type="project" value="UniProtKB-KW"/>
</dbReference>
<dbReference type="PROSITE" id="PS51462">
    <property type="entry name" value="NUDIX"/>
    <property type="match status" value="1"/>
</dbReference>
<dbReference type="AlphaFoldDB" id="A0A367FJ16"/>
<dbReference type="InterPro" id="IPR000086">
    <property type="entry name" value="NUDIX_hydrolase_dom"/>
</dbReference>
<evidence type="ECO:0000313" key="7">
    <source>
        <dbReference type="EMBL" id="RCG30251.1"/>
    </source>
</evidence>
<keyword evidence="8" id="KW-1185">Reference proteome</keyword>
<dbReference type="Proteomes" id="UP000253094">
    <property type="component" value="Unassembled WGS sequence"/>
</dbReference>
<keyword evidence="3 5" id="KW-0378">Hydrolase</keyword>
<evidence type="ECO:0000256" key="3">
    <source>
        <dbReference type="ARBA" id="ARBA00022801"/>
    </source>
</evidence>
<dbReference type="PRINTS" id="PR00502">
    <property type="entry name" value="NUDIXFAMILY"/>
</dbReference>
<name>A0A367FJ16_9ACTN</name>
<accession>A0A367FJ16</accession>
<comment type="similarity">
    <text evidence="2 5">Belongs to the Nudix hydrolase family.</text>
</comment>
<evidence type="ECO:0000256" key="2">
    <source>
        <dbReference type="ARBA" id="ARBA00005582"/>
    </source>
</evidence>
<protein>
    <submittedName>
        <fullName evidence="7">NUDIX hydrolase</fullName>
    </submittedName>
</protein>
<evidence type="ECO:0000256" key="1">
    <source>
        <dbReference type="ARBA" id="ARBA00001946"/>
    </source>
</evidence>
<dbReference type="InterPro" id="IPR020476">
    <property type="entry name" value="Nudix_hydrolase"/>
</dbReference>
<sequence length="162" mass="17890">MATISSSEFYTRINKTLAGAGALITDPAGRVLLVKPNYRDHWIWPGGHVDEDETPDQACAREVHEELGLFLPVGRLLGVHWVPPFGDRPIPLVHFLFDCGTVPDGVGVILQEEELDAHGFFDLRQARDLMPSYLIRRLHAALDARADGTTFYLTGGSPAMAR</sequence>
<evidence type="ECO:0000313" key="8">
    <source>
        <dbReference type="Proteomes" id="UP000253094"/>
    </source>
</evidence>